<name>A0A1H4VTW4_9MICC</name>
<evidence type="ECO:0000313" key="2">
    <source>
        <dbReference type="EMBL" id="SEC84415.1"/>
    </source>
</evidence>
<dbReference type="InterPro" id="IPR012467">
    <property type="entry name" value="DUF1684"/>
</dbReference>
<proteinExistence type="predicted"/>
<sequence>MNPSAPQSSAVTPQAAADPQEARWLRFRDNRNTALATSHGWLTLTSLQWLPDTPTALDGVPGLWWTDGTTAWLRATEEDGLRAVADGGTGAADTDGGRQGGVVGTVSARLNDEESLDWVTFGGPDGTQVLVELAVRGGRYAIRTRDDSSPVLTGFQGVPVFDYRPELVVTARFEPYPEPRAVPIATANPHVNSVHHSVGEVVFTLPGSETEHRLQAEEEQLGALTITFHDASNGDTTDEWRKVSTARPRPDGTVVIDFNRAINYPSAFTDFGTCPAPVPGNAIPSAVEAGERKAR</sequence>
<evidence type="ECO:0000256" key="1">
    <source>
        <dbReference type="SAM" id="MobiDB-lite"/>
    </source>
</evidence>
<feature type="compositionally biased region" description="Polar residues" evidence="1">
    <location>
        <begin position="1"/>
        <end position="12"/>
    </location>
</feature>
<evidence type="ECO:0000313" key="3">
    <source>
        <dbReference type="Proteomes" id="UP000182652"/>
    </source>
</evidence>
<dbReference type="Pfam" id="PF07920">
    <property type="entry name" value="DUF1684"/>
    <property type="match status" value="1"/>
</dbReference>
<dbReference type="Proteomes" id="UP000182652">
    <property type="component" value="Unassembled WGS sequence"/>
</dbReference>
<dbReference type="PANTHER" id="PTHR41913:SF1">
    <property type="entry name" value="DUF1684 DOMAIN-CONTAINING PROTEIN"/>
    <property type="match status" value="1"/>
</dbReference>
<dbReference type="RefSeq" id="WP_066214819.1">
    <property type="nucleotide sequence ID" value="NZ_FNSN01000004.1"/>
</dbReference>
<dbReference type="PANTHER" id="PTHR41913">
    <property type="entry name" value="DUF1684 DOMAIN-CONTAINING PROTEIN"/>
    <property type="match status" value="1"/>
</dbReference>
<gene>
    <name evidence="2" type="ORF">SAMN04489745_3316</name>
</gene>
<dbReference type="AlphaFoldDB" id="A0A1H4VTW4"/>
<reference evidence="2 3" key="1">
    <citation type="submission" date="2016-10" db="EMBL/GenBank/DDBJ databases">
        <authorList>
            <person name="de Groot N.N."/>
        </authorList>
    </citation>
    <scope>NUCLEOTIDE SEQUENCE [LARGE SCALE GENOMIC DNA]</scope>
    <source>
        <strain evidence="2 3">DSM 10495</strain>
    </source>
</reference>
<organism evidence="2 3">
    <name type="scientific">Arthrobacter woluwensis</name>
    <dbReference type="NCBI Taxonomy" id="156980"/>
    <lineage>
        <taxon>Bacteria</taxon>
        <taxon>Bacillati</taxon>
        <taxon>Actinomycetota</taxon>
        <taxon>Actinomycetes</taxon>
        <taxon>Micrococcales</taxon>
        <taxon>Micrococcaceae</taxon>
        <taxon>Arthrobacter</taxon>
    </lineage>
</organism>
<dbReference type="EMBL" id="FNSN01000004">
    <property type="protein sequence ID" value="SEC84415.1"/>
    <property type="molecule type" value="Genomic_DNA"/>
</dbReference>
<dbReference type="STRING" id="156980.SAMN04489745_3316"/>
<accession>A0A1H4VTW4</accession>
<feature type="region of interest" description="Disordered" evidence="1">
    <location>
        <begin position="1"/>
        <end position="20"/>
    </location>
</feature>
<keyword evidence="3" id="KW-1185">Reference proteome</keyword>
<evidence type="ECO:0008006" key="4">
    <source>
        <dbReference type="Google" id="ProtNLM"/>
    </source>
</evidence>
<protein>
    <recommendedName>
        <fullName evidence="4">DUF1684 domain-containing protein</fullName>
    </recommendedName>
</protein>